<dbReference type="EMBL" id="BRXZ01000540">
    <property type="protein sequence ID" value="GMH46791.1"/>
    <property type="molecule type" value="Genomic_DNA"/>
</dbReference>
<dbReference type="Pfam" id="PF00805">
    <property type="entry name" value="Pentapeptide"/>
    <property type="match status" value="1"/>
</dbReference>
<protein>
    <recommendedName>
        <fullName evidence="3">Pentapeptide repeat-containing protein</fullName>
    </recommendedName>
</protein>
<evidence type="ECO:0000313" key="1">
    <source>
        <dbReference type="EMBL" id="GMH46791.1"/>
    </source>
</evidence>
<comment type="caution">
    <text evidence="1">The sequence shown here is derived from an EMBL/GenBank/DDBJ whole genome shotgun (WGS) entry which is preliminary data.</text>
</comment>
<evidence type="ECO:0000313" key="2">
    <source>
        <dbReference type="Proteomes" id="UP001165082"/>
    </source>
</evidence>
<gene>
    <name evidence="1" type="ORF">TrRE_jg2972</name>
</gene>
<dbReference type="OrthoDB" id="9989223at2759"/>
<dbReference type="AlphaFoldDB" id="A0A9W6Z7B9"/>
<dbReference type="InterPro" id="IPR001646">
    <property type="entry name" value="5peptide_repeat"/>
</dbReference>
<accession>A0A9W6Z7B9</accession>
<keyword evidence="2" id="KW-1185">Reference proteome</keyword>
<dbReference type="PANTHER" id="PTHR47200">
    <property type="entry name" value="THYLAKOID LUMENAL 15 KDA PROTEIN 1, CHLOROPLASTIC"/>
    <property type="match status" value="1"/>
</dbReference>
<proteinExistence type="predicted"/>
<evidence type="ECO:0008006" key="3">
    <source>
        <dbReference type="Google" id="ProtNLM"/>
    </source>
</evidence>
<dbReference type="SUPFAM" id="SSF141571">
    <property type="entry name" value="Pentapeptide repeat-like"/>
    <property type="match status" value="1"/>
</dbReference>
<organism evidence="1 2">
    <name type="scientific">Triparma retinervis</name>
    <dbReference type="NCBI Taxonomy" id="2557542"/>
    <lineage>
        <taxon>Eukaryota</taxon>
        <taxon>Sar</taxon>
        <taxon>Stramenopiles</taxon>
        <taxon>Ochrophyta</taxon>
        <taxon>Bolidophyceae</taxon>
        <taxon>Parmales</taxon>
        <taxon>Triparmaceae</taxon>
        <taxon>Triparma</taxon>
    </lineage>
</organism>
<sequence>MSGAAFADGGNGGATSMANAKITTGGASTLQSGRTIAITRGVNLDRQDFSNQNLRGVAFQQSIVRDASFKNSNLFGSSFFDATLDGTDFENADMTQANVEMAQFNRANLKNAVVKEMYVSGSTLFEGVASIENSDWSDTMLRRDQTKYLCAHPTAKGTNPKTGVDTRESLMCPD</sequence>
<dbReference type="PANTHER" id="PTHR47200:SF2">
    <property type="entry name" value="THYLAKOID LUMENAL 15 KDA PROTEIN 1, CHLOROPLASTIC"/>
    <property type="match status" value="1"/>
</dbReference>
<dbReference type="Proteomes" id="UP001165082">
    <property type="component" value="Unassembled WGS sequence"/>
</dbReference>
<dbReference type="InterPro" id="IPR044213">
    <property type="entry name" value="At2g44920-like"/>
</dbReference>
<reference evidence="1" key="1">
    <citation type="submission" date="2022-07" db="EMBL/GenBank/DDBJ databases">
        <title>Genome analysis of Parmales, a sister group of diatoms, reveals the evolutionary specialization of diatoms from phago-mixotrophs to photoautotrophs.</title>
        <authorList>
            <person name="Ban H."/>
            <person name="Sato S."/>
            <person name="Yoshikawa S."/>
            <person name="Kazumasa Y."/>
            <person name="Nakamura Y."/>
            <person name="Ichinomiya M."/>
            <person name="Saitoh K."/>
            <person name="Sato N."/>
            <person name="Blanc-Mathieu R."/>
            <person name="Endo H."/>
            <person name="Kuwata A."/>
            <person name="Ogata H."/>
        </authorList>
    </citation>
    <scope>NUCLEOTIDE SEQUENCE</scope>
</reference>
<dbReference type="Gene3D" id="2.160.20.80">
    <property type="entry name" value="E3 ubiquitin-protein ligase SopA"/>
    <property type="match status" value="1"/>
</dbReference>
<name>A0A9W6Z7B9_9STRA</name>